<evidence type="ECO:0000313" key="1">
    <source>
        <dbReference type="EMBL" id="EGF53011.1"/>
    </source>
</evidence>
<evidence type="ECO:0008006" key="3">
    <source>
        <dbReference type="Google" id="ProtNLM"/>
    </source>
</evidence>
<dbReference type="InterPro" id="IPR053842">
    <property type="entry name" value="NikA-like"/>
</dbReference>
<dbReference type="Pfam" id="PF21983">
    <property type="entry name" value="NikA-like"/>
    <property type="match status" value="1"/>
</dbReference>
<dbReference type="Proteomes" id="UP000010321">
    <property type="component" value="Unassembled WGS sequence"/>
</dbReference>
<name>A0ABN0CQ02_9BACE</name>
<comment type="caution">
    <text evidence="1">The sequence shown here is derived from an EMBL/GenBank/DDBJ whole genome shotgun (WGS) entry which is preliminary data.</text>
</comment>
<reference evidence="1 2" key="1">
    <citation type="submission" date="2011-02" db="EMBL/GenBank/DDBJ databases">
        <authorList>
            <person name="Weinstock G."/>
            <person name="Sodergren E."/>
            <person name="Clifton S."/>
            <person name="Fulton L."/>
            <person name="Fulton B."/>
            <person name="Courtney L."/>
            <person name="Fronick C."/>
            <person name="Harrison M."/>
            <person name="Strong C."/>
            <person name="Farmer C."/>
            <person name="Delahaunty K."/>
            <person name="Markovic C."/>
            <person name="Hall O."/>
            <person name="Minx P."/>
            <person name="Tomlinson C."/>
            <person name="Mitreva M."/>
            <person name="Hou S."/>
            <person name="Chen J."/>
            <person name="Wollam A."/>
            <person name="Pepin K.H."/>
            <person name="Johnson M."/>
            <person name="Bhonagiri V."/>
            <person name="Zhang X."/>
            <person name="Suruliraj S."/>
            <person name="Warren W."/>
            <person name="Chinwalla A."/>
            <person name="Mardis E.R."/>
            <person name="Wilson R.K."/>
        </authorList>
    </citation>
    <scope>NUCLEOTIDE SEQUENCE [LARGE SCALE GENOMIC DNA]</scope>
    <source>
        <strain evidence="1 2">YIT 12056</strain>
    </source>
</reference>
<protein>
    <recommendedName>
        <fullName evidence="3">Mobilization protein</fullName>
    </recommendedName>
</protein>
<evidence type="ECO:0000313" key="2">
    <source>
        <dbReference type="Proteomes" id="UP000010321"/>
    </source>
</evidence>
<keyword evidence="2" id="KW-1185">Reference proteome</keyword>
<dbReference type="EMBL" id="AFBM01000010">
    <property type="protein sequence ID" value="EGF53011.1"/>
    <property type="molecule type" value="Genomic_DNA"/>
</dbReference>
<accession>A0ABN0CQ02</accession>
<organism evidence="1 2">
    <name type="scientific">Bacteroides clarus YIT 12056</name>
    <dbReference type="NCBI Taxonomy" id="762984"/>
    <lineage>
        <taxon>Bacteria</taxon>
        <taxon>Pseudomonadati</taxon>
        <taxon>Bacteroidota</taxon>
        <taxon>Bacteroidia</taxon>
        <taxon>Bacteroidales</taxon>
        <taxon>Bacteroidaceae</taxon>
        <taxon>Bacteroides</taxon>
    </lineage>
</organism>
<gene>
    <name evidence="1" type="ORF">HMPREF9445_01340</name>
</gene>
<proteinExistence type="predicted"/>
<sequence>MPHKPLQPLASSHWADQFYFIVSPYYKSLDMATTEENKDEKKEAIKRTKRLEARVTEKEYAKVVELAETCGLTLSDYIRKCALRQHPRRRLTDKEVEALCSLSDARGELIRIAAAVKSIQGSHRAQYFADTRFVEQWMRAAVPLIARWNEIQEYITQ</sequence>